<dbReference type="Proteomes" id="UP001149719">
    <property type="component" value="Unassembled WGS sequence"/>
</dbReference>
<dbReference type="RefSeq" id="WP_269127355.1">
    <property type="nucleotide sequence ID" value="NZ_JAPUBN010000020.1"/>
</dbReference>
<dbReference type="SUPFAM" id="SSF48208">
    <property type="entry name" value="Six-hairpin glycosidases"/>
    <property type="match status" value="1"/>
</dbReference>
<dbReference type="PANTHER" id="PTHR15108">
    <property type="entry name" value="N-ACYLGLUCOSAMINE-2-EPIMERASE"/>
    <property type="match status" value="1"/>
</dbReference>
<gene>
    <name evidence="3" type="ORF">O1D97_17030</name>
</gene>
<dbReference type="InterPro" id="IPR012341">
    <property type="entry name" value="6hp_glycosidase-like_sf"/>
</dbReference>
<comment type="similarity">
    <text evidence="1">Belongs to the N-acylglucosamine 2-epimerase family.</text>
</comment>
<dbReference type="Gene3D" id="1.50.10.10">
    <property type="match status" value="1"/>
</dbReference>
<dbReference type="EMBL" id="JAPUBN010000020">
    <property type="protein sequence ID" value="MCZ2723265.1"/>
    <property type="molecule type" value="Genomic_DNA"/>
</dbReference>
<organism evidence="3 4">
    <name type="scientific">Marinomonas phaeophyticola</name>
    <dbReference type="NCBI Taxonomy" id="3004091"/>
    <lineage>
        <taxon>Bacteria</taxon>
        <taxon>Pseudomonadati</taxon>
        <taxon>Pseudomonadota</taxon>
        <taxon>Gammaproteobacteria</taxon>
        <taxon>Oceanospirillales</taxon>
        <taxon>Oceanospirillaceae</taxon>
        <taxon>Marinomonas</taxon>
    </lineage>
</organism>
<dbReference type="InterPro" id="IPR010819">
    <property type="entry name" value="AGE/CE"/>
</dbReference>
<evidence type="ECO:0000313" key="3">
    <source>
        <dbReference type="EMBL" id="MCZ2723265.1"/>
    </source>
</evidence>
<sequence length="385" mass="45310">MILGLIEKNCQSFVFESLLQKWNNHGFHPTLGYSYESLTTSWEVNPVGRIRLLTQCRQLYTFSHASLVDNNPDWKARLEPLFNFIIQHYYKNDRWLFSLDDSLNILDEKSDCYALAFVMLSFSYYYQSTGDKRALDFIDSTHIFLEEKMRSKQGGYFESYPIDSTVIRRQNPHMHLLEGYIAAYNATQKEAYKTALIDILTLAKQRFFDPKTNSLREFFDLNWAFDTTAGHIIEPGHHFEWVWLLHQSHKIKADPEYLSIANALWKKATQYGLDPNGGIYNQIHAETNQALDKEKRIWPITEYLKALCVHMNNGRSKEEHLKKAISFIFTHYFHRDGHWNEFLYANNQAKEHPLPGTSSYHIFLGLWEVIQWSQSVQKKTNSRVN</sequence>
<keyword evidence="4" id="KW-1185">Reference proteome</keyword>
<evidence type="ECO:0000313" key="4">
    <source>
        <dbReference type="Proteomes" id="UP001149719"/>
    </source>
</evidence>
<comment type="caution">
    <text evidence="3">The sequence shown here is derived from an EMBL/GenBank/DDBJ whole genome shotgun (WGS) entry which is preliminary data.</text>
</comment>
<dbReference type="Pfam" id="PF07221">
    <property type="entry name" value="GlcNAc_2-epim"/>
    <property type="match status" value="1"/>
</dbReference>
<evidence type="ECO:0000256" key="1">
    <source>
        <dbReference type="ARBA" id="ARBA00008558"/>
    </source>
</evidence>
<dbReference type="InterPro" id="IPR008928">
    <property type="entry name" value="6-hairpin_glycosidase_sf"/>
</dbReference>
<proteinExistence type="inferred from homology"/>
<reference evidence="3" key="1">
    <citation type="submission" date="2022-12" db="EMBL/GenBank/DDBJ databases">
        <title>Marinomonas 15G1-11 sp. nov, isolated from marine algae.</title>
        <authorList>
            <person name="Butt M."/>
            <person name="Choi D.G."/>
            <person name="Kim J.M."/>
            <person name="Lee J.K."/>
            <person name="Baek J.H."/>
            <person name="Jeon C.O."/>
        </authorList>
    </citation>
    <scope>NUCLEOTIDE SEQUENCE</scope>
    <source>
        <strain evidence="3">15G1-11</strain>
    </source>
</reference>
<accession>A0ABT4JXZ3</accession>
<protein>
    <submittedName>
        <fullName evidence="3">AGE family epimerase/isomerase</fullName>
    </submittedName>
</protein>
<evidence type="ECO:0000256" key="2">
    <source>
        <dbReference type="ARBA" id="ARBA00023235"/>
    </source>
</evidence>
<name>A0ABT4JXZ3_9GAMM</name>
<keyword evidence="2" id="KW-0413">Isomerase</keyword>